<feature type="domain" description="DUF2249" evidence="1">
    <location>
        <begin position="2"/>
        <end position="64"/>
    </location>
</feature>
<protein>
    <recommendedName>
        <fullName evidence="1">DUF2249 domain-containing protein</fullName>
    </recommendedName>
</protein>
<dbReference type="STRING" id="81479.RA876_17700"/>
<keyword evidence="3" id="KW-1185">Reference proteome</keyword>
<evidence type="ECO:0000313" key="2">
    <source>
        <dbReference type="EMBL" id="OLP07651.1"/>
    </source>
</evidence>
<dbReference type="InterPro" id="IPR018720">
    <property type="entry name" value="DUF2249"/>
</dbReference>
<gene>
    <name evidence="2" type="ORF">BLL52_0747</name>
</gene>
<dbReference type="Proteomes" id="UP000185911">
    <property type="component" value="Unassembled WGS sequence"/>
</dbReference>
<reference evidence="2 3" key="1">
    <citation type="submission" date="2017-01" db="EMBL/GenBank/DDBJ databases">
        <title>Genome sequence of Rhodoferax antarcticus ANT.BR, a psychrophilic purple nonsulfur bacterium from an Antarctic microbial mat.</title>
        <authorList>
            <person name="Baker J."/>
            <person name="Riester C."/>
            <person name="Skinner B."/>
            <person name="Newell A."/>
            <person name="Swingley W."/>
            <person name="Madigan M."/>
            <person name="Jung D."/>
            <person name="Asao M."/>
            <person name="Chen M."/>
            <person name="Loughlin P."/>
            <person name="Pan H."/>
            <person name="Lin S."/>
            <person name="Li N."/>
            <person name="Shaw J."/>
            <person name="Prado M."/>
            <person name="Sherman C."/>
            <person name="Li X."/>
            <person name="Tang J."/>
            <person name="Blankenship R."/>
            <person name="Zhao T."/>
            <person name="Touchman J."/>
            <person name="Sattley M."/>
        </authorList>
    </citation>
    <scope>NUCLEOTIDE SEQUENCE [LARGE SCALE GENOMIC DNA]</scope>
    <source>
        <strain evidence="2 3">ANT.BR</strain>
    </source>
</reference>
<organism evidence="2 3">
    <name type="scientific">Rhodoferax antarcticus ANT.BR</name>
    <dbReference type="NCBI Taxonomy" id="1111071"/>
    <lineage>
        <taxon>Bacteria</taxon>
        <taxon>Pseudomonadati</taxon>
        <taxon>Pseudomonadota</taxon>
        <taxon>Betaproteobacteria</taxon>
        <taxon>Burkholderiales</taxon>
        <taxon>Comamonadaceae</taxon>
        <taxon>Rhodoferax</taxon>
    </lineage>
</organism>
<sequence length="80" mass="8862">MAPKERRSLVFGKFDQLGVNATMELINDQDPVTLRSQFELEKPNLFSWETLESGPEVWRVAVTKLKTKHGAGHCCGACGG</sequence>
<name>A0A1Q8YHV7_9BURK</name>
<comment type="caution">
    <text evidence="2">The sequence shown here is derived from an EMBL/GenBank/DDBJ whole genome shotgun (WGS) entry which is preliminary data.</text>
</comment>
<dbReference type="AlphaFoldDB" id="A0A1Q8YHV7"/>
<proteinExistence type="predicted"/>
<evidence type="ECO:0000259" key="1">
    <source>
        <dbReference type="Pfam" id="PF10006"/>
    </source>
</evidence>
<dbReference type="Pfam" id="PF10006">
    <property type="entry name" value="DUF2249"/>
    <property type="match status" value="1"/>
</dbReference>
<evidence type="ECO:0000313" key="3">
    <source>
        <dbReference type="Proteomes" id="UP000185911"/>
    </source>
</evidence>
<dbReference type="EMBL" id="MSYM01000007">
    <property type="protein sequence ID" value="OLP07651.1"/>
    <property type="molecule type" value="Genomic_DNA"/>
</dbReference>
<accession>A0A1Q8YHV7</accession>